<evidence type="ECO:0000256" key="2">
    <source>
        <dbReference type="SAM" id="SignalP"/>
    </source>
</evidence>
<dbReference type="Proteomes" id="UP001623592">
    <property type="component" value="Unassembled WGS sequence"/>
</dbReference>
<dbReference type="InterPro" id="IPR007280">
    <property type="entry name" value="Peptidase_C_arc/bac"/>
</dbReference>
<reference evidence="5 6" key="1">
    <citation type="submission" date="2024-11" db="EMBL/GenBank/DDBJ databases">
        <authorList>
            <person name="Heng Y.C."/>
            <person name="Lim A.C.H."/>
            <person name="Lee J.K.Y."/>
            <person name="Kittelmann S."/>
        </authorList>
    </citation>
    <scope>NUCLEOTIDE SEQUENCE [LARGE SCALE GENOMIC DNA]</scope>
    <source>
        <strain evidence="5 6">WILCCON 0114</strain>
    </source>
</reference>
<evidence type="ECO:0000259" key="4">
    <source>
        <dbReference type="Pfam" id="PF13205"/>
    </source>
</evidence>
<evidence type="ECO:0000313" key="5">
    <source>
        <dbReference type="EMBL" id="MFL0248832.1"/>
    </source>
</evidence>
<gene>
    <name evidence="5" type="ORF">ACJDT4_00235</name>
</gene>
<dbReference type="EMBL" id="JBJIAA010000001">
    <property type="protein sequence ID" value="MFL0248832.1"/>
    <property type="molecule type" value="Genomic_DNA"/>
</dbReference>
<feature type="domain" description="Peptidase C-terminal archaeal/bacterial" evidence="3">
    <location>
        <begin position="167"/>
        <end position="240"/>
    </location>
</feature>
<sequence length="508" mass="56230">MKKLALSCIISAALLLTSTNSASAAQTLQFSKSTSKTLMASPSSFIELPSKNNVKLDKIWTITFSTDISTDKIEGILVQQDSDFVPVSIAVSGKNTISVKPTSSYAPNSKYTLKIFLSNGSKYSMSFTTEDAYKNIDSSNNDSYSSASTVTLGDKLNGSLDGKNDSADWYKFVVPKDASVTISAKNTTDTNNINLYLYDKNGDNDNYIAADSYGDPHYSNKSVRSVTEGLAAGTYYIKLNSSDTLNYSITLAYNYEASNNDIETNNSYLNAQDLNLNNETTGHIGYMNEDSSKDSADYYKFTLTKDGEANFNLSNNTGDNINLYLYCKNGDNDSYIAADSYGDPHYENKSIRSIDKYLAAGTYYIKITSDNPEMYSLKSTFTEDSLQNDIENNDSYMKALTINSNDTKTGHIGYFKDDTSQDKSDWYKITIDQTKDLNINLNGENGNNINLYLYAENGDNDNYISADSYGDPHYSNKSIRHISKTLDKGVYYIKVNSDSSTGYTLTTN</sequence>
<feature type="domain" description="Peptidase C-terminal archaeal/bacterial" evidence="3">
    <location>
        <begin position="424"/>
        <end position="497"/>
    </location>
</feature>
<dbReference type="Pfam" id="PF13205">
    <property type="entry name" value="Big_5"/>
    <property type="match status" value="1"/>
</dbReference>
<evidence type="ECO:0000256" key="1">
    <source>
        <dbReference type="ARBA" id="ARBA00022729"/>
    </source>
</evidence>
<feature type="chain" id="PRO_5046442034" evidence="2">
    <location>
        <begin position="25"/>
        <end position="508"/>
    </location>
</feature>
<comment type="caution">
    <text evidence="5">The sequence shown here is derived from an EMBL/GenBank/DDBJ whole genome shotgun (WGS) entry which is preliminary data.</text>
</comment>
<dbReference type="InterPro" id="IPR032812">
    <property type="entry name" value="SbsA_Ig"/>
</dbReference>
<dbReference type="SUPFAM" id="SSF89260">
    <property type="entry name" value="Collagen-binding domain"/>
    <property type="match status" value="3"/>
</dbReference>
<feature type="domain" description="SbsA Ig-like" evidence="4">
    <location>
        <begin position="51"/>
        <end position="129"/>
    </location>
</feature>
<proteinExistence type="predicted"/>
<feature type="domain" description="Peptidase C-terminal archaeal/bacterial" evidence="3">
    <location>
        <begin position="296"/>
        <end position="369"/>
    </location>
</feature>
<accession>A0ABW8T8X7</accession>
<feature type="signal peptide" evidence="2">
    <location>
        <begin position="1"/>
        <end position="24"/>
    </location>
</feature>
<name>A0ABW8T8X7_9CLOT</name>
<dbReference type="Pfam" id="PF04151">
    <property type="entry name" value="PPC"/>
    <property type="match status" value="3"/>
</dbReference>
<evidence type="ECO:0000313" key="6">
    <source>
        <dbReference type="Proteomes" id="UP001623592"/>
    </source>
</evidence>
<dbReference type="RefSeq" id="WP_406785511.1">
    <property type="nucleotide sequence ID" value="NZ_JBJIAA010000001.1"/>
</dbReference>
<evidence type="ECO:0000259" key="3">
    <source>
        <dbReference type="Pfam" id="PF04151"/>
    </source>
</evidence>
<keyword evidence="1 2" id="KW-0732">Signal</keyword>
<organism evidence="5 6">
    <name type="scientific">Clostridium neuense</name>
    <dbReference type="NCBI Taxonomy" id="1728934"/>
    <lineage>
        <taxon>Bacteria</taxon>
        <taxon>Bacillati</taxon>
        <taxon>Bacillota</taxon>
        <taxon>Clostridia</taxon>
        <taxon>Eubacteriales</taxon>
        <taxon>Clostridiaceae</taxon>
        <taxon>Clostridium</taxon>
    </lineage>
</organism>
<protein>
    <submittedName>
        <fullName evidence="5">PPC domain-containing protein</fullName>
    </submittedName>
</protein>
<keyword evidence="6" id="KW-1185">Reference proteome</keyword>
<dbReference type="Gene3D" id="2.60.120.380">
    <property type="match status" value="3"/>
</dbReference>